<sequence>MIVDDIAITASRSAKSRVKIIRYSFHPAHGNVTRQIRIYPQRPCRIFAQCGRFEMDNLPGAVNAGIGTPGAEHVNRFICHLRERFFQLFLHAAHFILTLPAIILAAVVLNTQRNFIDRR</sequence>
<keyword evidence="1" id="KW-0472">Membrane</keyword>
<dbReference type="Proteomes" id="UP000042394">
    <property type="component" value="Unassembled WGS sequence"/>
</dbReference>
<accession>A0A655E4J1</accession>
<name>A0A655E4J1_SALET</name>
<reference evidence="2 3" key="1">
    <citation type="submission" date="2015-03" db="EMBL/GenBank/DDBJ databases">
        <authorList>
            <consortium name="Pathogen Informatics"/>
        </authorList>
    </citation>
    <scope>NUCLEOTIDE SEQUENCE [LARGE SCALE GENOMIC DNA]</scope>
    <source>
        <strain evidence="2 3">D4891</strain>
    </source>
</reference>
<evidence type="ECO:0000313" key="3">
    <source>
        <dbReference type="Proteomes" id="UP000042394"/>
    </source>
</evidence>
<keyword evidence="1" id="KW-1133">Transmembrane helix</keyword>
<dbReference type="EMBL" id="CQPD01000054">
    <property type="protein sequence ID" value="CNV02852.1"/>
    <property type="molecule type" value="Genomic_DNA"/>
</dbReference>
<evidence type="ECO:0000313" key="2">
    <source>
        <dbReference type="EMBL" id="CNV02852.1"/>
    </source>
</evidence>
<evidence type="ECO:0000256" key="1">
    <source>
        <dbReference type="SAM" id="Phobius"/>
    </source>
</evidence>
<proteinExistence type="predicted"/>
<feature type="transmembrane region" description="Helical" evidence="1">
    <location>
        <begin position="88"/>
        <end position="109"/>
    </location>
</feature>
<dbReference type="AlphaFoldDB" id="A0A655E4J1"/>
<gene>
    <name evidence="2" type="ORF">ERS008207_04087</name>
</gene>
<protein>
    <submittedName>
        <fullName evidence="2">Uncharacterized protein</fullName>
    </submittedName>
</protein>
<organism evidence="2 3">
    <name type="scientific">Salmonella enterica subsp. enterica serovar Bovismorbificans</name>
    <dbReference type="NCBI Taxonomy" id="58097"/>
    <lineage>
        <taxon>Bacteria</taxon>
        <taxon>Pseudomonadati</taxon>
        <taxon>Pseudomonadota</taxon>
        <taxon>Gammaproteobacteria</taxon>
        <taxon>Enterobacterales</taxon>
        <taxon>Enterobacteriaceae</taxon>
        <taxon>Salmonella</taxon>
    </lineage>
</organism>
<keyword evidence="1" id="KW-0812">Transmembrane</keyword>